<accession>F0WZJ8</accession>
<feature type="compositionally biased region" description="Basic residues" evidence="1">
    <location>
        <begin position="13"/>
        <end position="29"/>
    </location>
</feature>
<evidence type="ECO:0000313" key="2">
    <source>
        <dbReference type="EMBL" id="CCA26922.1"/>
    </source>
</evidence>
<reference evidence="2" key="1">
    <citation type="journal article" date="2011" name="PLoS Biol.">
        <title>Gene gain and loss during evolution of obligate parasitism in the white rust pathogen of Arabidopsis thaliana.</title>
        <authorList>
            <person name="Kemen E."/>
            <person name="Gardiner A."/>
            <person name="Schultz-Larsen T."/>
            <person name="Kemen A.C."/>
            <person name="Balmuth A.L."/>
            <person name="Robert-Seilaniantz A."/>
            <person name="Bailey K."/>
            <person name="Holub E."/>
            <person name="Studholme D.J."/>
            <person name="Maclean D."/>
            <person name="Jones J.D."/>
        </authorList>
    </citation>
    <scope>NUCLEOTIDE SEQUENCE</scope>
</reference>
<dbReference type="EMBL" id="FR824475">
    <property type="protein sequence ID" value="CCA26922.1"/>
    <property type="molecule type" value="Genomic_DNA"/>
</dbReference>
<sequence>MHPWMQSVPVLHPCRKTRQAPHRPSRRSTSHPWAVPIFKGTITAAIMSDELRLDGENGSLAIEDLQGHILLKGRKIRL</sequence>
<feature type="region of interest" description="Disordered" evidence="1">
    <location>
        <begin position="1"/>
        <end position="32"/>
    </location>
</feature>
<dbReference type="HOGENOM" id="CLU_2627097_0_0_1"/>
<name>F0WZJ8_9STRA</name>
<evidence type="ECO:0000256" key="1">
    <source>
        <dbReference type="SAM" id="MobiDB-lite"/>
    </source>
</evidence>
<protein>
    <submittedName>
        <fullName evidence="2">AlNc14C432G11589 protein</fullName>
    </submittedName>
</protein>
<gene>
    <name evidence="2" type="primary">AlNc14C432G11589</name>
    <name evidence="2" type="ORF">ALNC14_130660</name>
</gene>
<organism evidence="2">
    <name type="scientific">Albugo laibachii Nc14</name>
    <dbReference type="NCBI Taxonomy" id="890382"/>
    <lineage>
        <taxon>Eukaryota</taxon>
        <taxon>Sar</taxon>
        <taxon>Stramenopiles</taxon>
        <taxon>Oomycota</taxon>
        <taxon>Peronosporomycetes</taxon>
        <taxon>Albuginales</taxon>
        <taxon>Albuginaceae</taxon>
        <taxon>Albugo</taxon>
    </lineage>
</organism>
<dbReference type="AlphaFoldDB" id="F0WZJ8"/>
<proteinExistence type="predicted"/>
<reference evidence="2" key="2">
    <citation type="submission" date="2011-02" db="EMBL/GenBank/DDBJ databases">
        <authorList>
            <person name="MacLean D."/>
        </authorList>
    </citation>
    <scope>NUCLEOTIDE SEQUENCE</scope>
</reference>